<accession>A0AAJ0FQ85</accession>
<feature type="compositionally biased region" description="Basic and acidic residues" evidence="1">
    <location>
        <begin position="364"/>
        <end position="375"/>
    </location>
</feature>
<feature type="region of interest" description="Disordered" evidence="1">
    <location>
        <begin position="158"/>
        <end position="179"/>
    </location>
</feature>
<dbReference type="AlphaFoldDB" id="A0AAJ0FQ85"/>
<comment type="caution">
    <text evidence="2">The sequence shown here is derived from an EMBL/GenBank/DDBJ whole genome shotgun (WGS) entry which is preliminary data.</text>
</comment>
<proteinExistence type="predicted"/>
<keyword evidence="3" id="KW-1185">Reference proteome</keyword>
<feature type="region of interest" description="Disordered" evidence="1">
    <location>
        <begin position="355"/>
        <end position="389"/>
    </location>
</feature>
<organism evidence="2 3">
    <name type="scientific">Conoideocrella luteorostrata</name>
    <dbReference type="NCBI Taxonomy" id="1105319"/>
    <lineage>
        <taxon>Eukaryota</taxon>
        <taxon>Fungi</taxon>
        <taxon>Dikarya</taxon>
        <taxon>Ascomycota</taxon>
        <taxon>Pezizomycotina</taxon>
        <taxon>Sordariomycetes</taxon>
        <taxon>Hypocreomycetidae</taxon>
        <taxon>Hypocreales</taxon>
        <taxon>Clavicipitaceae</taxon>
        <taxon>Conoideocrella</taxon>
    </lineage>
</organism>
<evidence type="ECO:0000256" key="1">
    <source>
        <dbReference type="SAM" id="MobiDB-lite"/>
    </source>
</evidence>
<gene>
    <name evidence="2" type="ORF">QQS21_009582</name>
</gene>
<protein>
    <submittedName>
        <fullName evidence="2">Uncharacterized protein</fullName>
    </submittedName>
</protein>
<evidence type="ECO:0000313" key="2">
    <source>
        <dbReference type="EMBL" id="KAK2592707.1"/>
    </source>
</evidence>
<feature type="compositionally biased region" description="Basic residues" evidence="1">
    <location>
        <begin position="158"/>
        <end position="171"/>
    </location>
</feature>
<evidence type="ECO:0000313" key="3">
    <source>
        <dbReference type="Proteomes" id="UP001251528"/>
    </source>
</evidence>
<name>A0AAJ0FQ85_9HYPO</name>
<sequence length="526" mass="60528">MVRDFQLKDCVGMQPQTAAEFRDNIIARIRELLATPSRHKVPCEDCITLRKILLLTEALQRNEGMEDAVLLQKLSEVARNQFSLQPETRRQLARVIPWLPTQWKLTPEVHGDVSNAWGKIVLATAQLKVLHYLEPLPEEDKSLLVVIDLISSEISKMKSRGIRRPRTHRNGNRNTKSQKFDARNKISRLCHDHQALTNAPSRQGKYDKNAHIMQIEQPRGMILPEPQFWVRFEKCIEMFKADYGNMVPSVLSVPKYRSVRYEACLKILEHGFLMPIQLLEKTKQLESDLGIYGAFESINKRIADYQQTLVALATEDTVTAHVFEHPEVLHDLHSEIEQTVCTFFKTKKCRPEKGNEVLPATKLPAEDGPKTDSKTDSQPLSEQHETAQKPLLCKKNDDENRQVTVSQWHFSTRLCDSALQTLFSNNMDAGTFPDVWHSAAYHVNKHAPEMLVEDYIGESQKLFRKCWIGQLEKRLVSRRLAVDVDQDENLAFWAKAVHCPMGDGCYSWQGRTIWYHPPKHKQRAGQ</sequence>
<dbReference type="Proteomes" id="UP001251528">
    <property type="component" value="Unassembled WGS sequence"/>
</dbReference>
<dbReference type="EMBL" id="JASWJB010000250">
    <property type="protein sequence ID" value="KAK2592707.1"/>
    <property type="molecule type" value="Genomic_DNA"/>
</dbReference>
<reference evidence="2" key="1">
    <citation type="submission" date="2023-06" db="EMBL/GenBank/DDBJ databases">
        <title>Conoideocrella luteorostrata (Hypocreales: Clavicipitaceae), a potential biocontrol fungus for elongate hemlock scale in United States Christmas tree production areas.</title>
        <authorList>
            <person name="Barrett H."/>
            <person name="Lovett B."/>
            <person name="Macias A.M."/>
            <person name="Stajich J.E."/>
            <person name="Kasson M.T."/>
        </authorList>
    </citation>
    <scope>NUCLEOTIDE SEQUENCE</scope>
    <source>
        <strain evidence="2">ARSEF 14590</strain>
    </source>
</reference>